<evidence type="ECO:0000259" key="1">
    <source>
        <dbReference type="Pfam" id="PF06877"/>
    </source>
</evidence>
<gene>
    <name evidence="2" type="ORF">MJO52_15450</name>
</gene>
<dbReference type="InterPro" id="IPR009671">
    <property type="entry name" value="RraB_dom"/>
</dbReference>
<dbReference type="RefSeq" id="WP_252082826.1">
    <property type="nucleotide sequence ID" value="NZ_CP092418.1"/>
</dbReference>
<reference evidence="2" key="1">
    <citation type="submission" date="2022-02" db="EMBL/GenBank/DDBJ databases">
        <title>Coral-associated bacteria.</title>
        <authorList>
            <person name="Tang K."/>
            <person name="Wang X."/>
        </authorList>
    </citation>
    <scope>NUCLEOTIDE SEQUENCE</scope>
    <source>
        <strain evidence="2">SCSIO 43006</strain>
    </source>
</reference>
<dbReference type="SUPFAM" id="SSF89946">
    <property type="entry name" value="Hypothetical protein VC0424"/>
    <property type="match status" value="1"/>
</dbReference>
<evidence type="ECO:0000313" key="2">
    <source>
        <dbReference type="EMBL" id="USD20460.1"/>
    </source>
</evidence>
<protein>
    <submittedName>
        <fullName evidence="2">Ribonuclease E inhibitor RraB</fullName>
    </submittedName>
</protein>
<accession>A0ABY4VC58</accession>
<organism evidence="2 3">
    <name type="scientific">Microbulbifer variabilis</name>
    <dbReference type="NCBI Taxonomy" id="266805"/>
    <lineage>
        <taxon>Bacteria</taxon>
        <taxon>Pseudomonadati</taxon>
        <taxon>Pseudomonadota</taxon>
        <taxon>Gammaproteobacteria</taxon>
        <taxon>Cellvibrionales</taxon>
        <taxon>Microbulbiferaceae</taxon>
        <taxon>Microbulbifer</taxon>
    </lineage>
</organism>
<sequence length="131" mass="14639">MRKIVFTIFISIFSSLGISEEFRPNTEGNREVLSSLQKAGSNLSKLHPVEHHFYCSTYDCLAFIAGTGKSLGYEIRNIGKGEHEGAEYFYGDLVKETLLSLEKIDQENVIMLKIAEDAGAEYDGWGTPVVR</sequence>
<keyword evidence="3" id="KW-1185">Reference proteome</keyword>
<feature type="domain" description="Regulator of ribonuclease activity B" evidence="1">
    <location>
        <begin position="28"/>
        <end position="127"/>
    </location>
</feature>
<dbReference type="Gene3D" id="3.30.70.970">
    <property type="entry name" value="RraB-like"/>
    <property type="match status" value="1"/>
</dbReference>
<name>A0ABY4VC58_9GAMM</name>
<evidence type="ECO:0000313" key="3">
    <source>
        <dbReference type="Proteomes" id="UP001055658"/>
    </source>
</evidence>
<proteinExistence type="predicted"/>
<dbReference type="EMBL" id="CP092418">
    <property type="protein sequence ID" value="USD20460.1"/>
    <property type="molecule type" value="Genomic_DNA"/>
</dbReference>
<dbReference type="InterPro" id="IPR036701">
    <property type="entry name" value="RraB-like_sf"/>
</dbReference>
<dbReference type="Proteomes" id="UP001055658">
    <property type="component" value="Chromosome"/>
</dbReference>
<dbReference type="Pfam" id="PF06877">
    <property type="entry name" value="RraB"/>
    <property type="match status" value="1"/>
</dbReference>